<organism evidence="2 3">
    <name type="scientific">Filimonas lacunae</name>
    <dbReference type="NCBI Taxonomy" id="477680"/>
    <lineage>
        <taxon>Bacteria</taxon>
        <taxon>Pseudomonadati</taxon>
        <taxon>Bacteroidota</taxon>
        <taxon>Chitinophagia</taxon>
        <taxon>Chitinophagales</taxon>
        <taxon>Chitinophagaceae</taxon>
        <taxon>Filimonas</taxon>
    </lineage>
</organism>
<dbReference type="AlphaFoldDB" id="A0A173MLX2"/>
<protein>
    <recommendedName>
        <fullName evidence="4">DUF1795 domain-containing protein</fullName>
    </recommendedName>
</protein>
<proteinExistence type="predicted"/>
<reference evidence="3" key="1">
    <citation type="submission" date="2017-01" db="EMBL/GenBank/DDBJ databases">
        <authorList>
            <person name="Varghese N."/>
            <person name="Submissions S."/>
        </authorList>
    </citation>
    <scope>NUCLEOTIDE SEQUENCE [LARGE SCALE GENOMIC DNA]</scope>
    <source>
        <strain evidence="3">DSM 21054</strain>
    </source>
</reference>
<evidence type="ECO:0008006" key="4">
    <source>
        <dbReference type="Google" id="ProtNLM"/>
    </source>
</evidence>
<dbReference type="STRING" id="477680.SAMN05421788_101104"/>
<accession>A0A173MLX2</accession>
<feature type="chain" id="PRO_5030023151" description="DUF1795 domain-containing protein" evidence="1">
    <location>
        <begin position="34"/>
        <end position="195"/>
    </location>
</feature>
<evidence type="ECO:0000256" key="1">
    <source>
        <dbReference type="SAM" id="SignalP"/>
    </source>
</evidence>
<sequence>MKDLKHNPTNRASYLFILFLTLFTSHFSFTGTAQTIPNWADTVIALTKELKTSTLSFKYPDQWDLQKMKDEYSAVYSVTPDPMKNSSIKTFQINQMKKQGLSFNEFIKMALERKPDEGSVKWKVINKRKSTFKNNQALQFQLLYEEEDPTLSSVYLINGKQFFYMVIIVNHKEKDALALCMDKTTAAMLASIILK</sequence>
<evidence type="ECO:0000313" key="3">
    <source>
        <dbReference type="Proteomes" id="UP000186917"/>
    </source>
</evidence>
<dbReference type="RefSeq" id="WP_076374625.1">
    <property type="nucleotide sequence ID" value="NZ_AP017422.1"/>
</dbReference>
<keyword evidence="3" id="KW-1185">Reference proteome</keyword>
<keyword evidence="1" id="KW-0732">Signal</keyword>
<evidence type="ECO:0000313" key="2">
    <source>
        <dbReference type="EMBL" id="SIS59120.1"/>
    </source>
</evidence>
<dbReference type="EMBL" id="FTOR01000001">
    <property type="protein sequence ID" value="SIS59120.1"/>
    <property type="molecule type" value="Genomic_DNA"/>
</dbReference>
<dbReference type="Proteomes" id="UP000186917">
    <property type="component" value="Unassembled WGS sequence"/>
</dbReference>
<gene>
    <name evidence="2" type="ORF">SAMN05421788_101104</name>
</gene>
<feature type="signal peptide" evidence="1">
    <location>
        <begin position="1"/>
        <end position="33"/>
    </location>
</feature>
<dbReference type="KEGG" id="fln:FLA_4692"/>
<name>A0A173MLX2_9BACT</name>